<evidence type="ECO:0000313" key="10">
    <source>
        <dbReference type="EMBL" id="KAK4259781.1"/>
    </source>
</evidence>
<comment type="subcellular location">
    <subcellularLocation>
        <location evidence="1">Nucleus</location>
    </subcellularLocation>
</comment>
<evidence type="ECO:0000259" key="9">
    <source>
        <dbReference type="PROSITE" id="PS51134"/>
    </source>
</evidence>
<organism evidence="10 11">
    <name type="scientific">Acacia crassicarpa</name>
    <name type="common">northern wattle</name>
    <dbReference type="NCBI Taxonomy" id="499986"/>
    <lineage>
        <taxon>Eukaryota</taxon>
        <taxon>Viridiplantae</taxon>
        <taxon>Streptophyta</taxon>
        <taxon>Embryophyta</taxon>
        <taxon>Tracheophyta</taxon>
        <taxon>Spermatophyta</taxon>
        <taxon>Magnoliopsida</taxon>
        <taxon>eudicotyledons</taxon>
        <taxon>Gunneridae</taxon>
        <taxon>Pentapetalae</taxon>
        <taxon>rosids</taxon>
        <taxon>fabids</taxon>
        <taxon>Fabales</taxon>
        <taxon>Fabaceae</taxon>
        <taxon>Caesalpinioideae</taxon>
        <taxon>mimosoid clade</taxon>
        <taxon>Acacieae</taxon>
        <taxon>Acacia</taxon>
    </lineage>
</organism>
<dbReference type="CDD" id="cd00043">
    <property type="entry name" value="CYCLIN_SF"/>
    <property type="match status" value="1"/>
</dbReference>
<protein>
    <recommendedName>
        <fullName evidence="9">TFIIB-type domain-containing protein</fullName>
    </recommendedName>
</protein>
<evidence type="ECO:0000256" key="5">
    <source>
        <dbReference type="ARBA" id="ARBA00023015"/>
    </source>
</evidence>
<evidence type="ECO:0000313" key="11">
    <source>
        <dbReference type="Proteomes" id="UP001293593"/>
    </source>
</evidence>
<keyword evidence="7" id="KW-0539">Nucleus</keyword>
<feature type="domain" description="TFIIB-type" evidence="9">
    <location>
        <begin position="3"/>
        <end position="34"/>
    </location>
</feature>
<dbReference type="GO" id="GO:0005634">
    <property type="term" value="C:nucleus"/>
    <property type="evidence" value="ECO:0007669"/>
    <property type="project" value="UniProtKB-SubCell"/>
</dbReference>
<dbReference type="PANTHER" id="PTHR48428:SF1">
    <property type="entry name" value="PLANT-SPECIFIC TFIIB-RELATED PROTEIN PTF2"/>
    <property type="match status" value="1"/>
</dbReference>
<name>A0AAE1MGZ5_9FABA</name>
<keyword evidence="3 8" id="KW-0863">Zinc-finger</keyword>
<dbReference type="SUPFAM" id="SSF47954">
    <property type="entry name" value="Cyclin-like"/>
    <property type="match status" value="2"/>
</dbReference>
<sequence>MASSGSCNNCGKTSLVRDDVTGELMCSSCGVIQEYDQFEANIGGISGPQGTFIRVGTAGASTRYSDKQRKFFQAQSLIDEFTSRLGISSKISDIKTMISTITEGEFGQGDWFQVLIGACVYIVMRKDNRPMSMAEVGWTVGCDVYELGRMIKRVIDHMDLKNFDFPEFDIVHSLERVLKISPSFSRIDRSEMDRIHKQGIFLIQCAMKWFLSTGRKPLPLVVAVLVLVAELNQVEIGISELAKEVHAVVSTCKTRYKELLQKLVEVAQVLPWGRDITKKNIVKHAPSVFKYLETKAMLKPGAKRKVLDHPEFNLADMVSECSRQLDEHGHDSINLPSDSHCSISQNNINSTRPSTRDSNKILYSPECLSMLYKKYSDRVDLQEDCSEWWNGKSEMSKKLLLKQLLEKDVGFETVPPSFISNCLKCEMRREKISAAKVRIDRIMRPWNSDLGADDCSEKKLKRRRKLVDGVDWEDLIIETLLLHQVKEEEIEKGYYNTLLDLHVFNSGIV</sequence>
<dbReference type="Pfam" id="PF21886">
    <property type="entry name" value="BRF2-like_C_cyclin_rpt"/>
    <property type="match status" value="1"/>
</dbReference>
<evidence type="ECO:0000256" key="2">
    <source>
        <dbReference type="ARBA" id="ARBA00022723"/>
    </source>
</evidence>
<evidence type="ECO:0000256" key="4">
    <source>
        <dbReference type="ARBA" id="ARBA00022833"/>
    </source>
</evidence>
<keyword evidence="6" id="KW-0804">Transcription</keyword>
<dbReference type="InterPro" id="IPR036915">
    <property type="entry name" value="Cyclin-like_sf"/>
</dbReference>
<dbReference type="InterPro" id="IPR013137">
    <property type="entry name" value="Znf_TFIIB"/>
</dbReference>
<dbReference type="PROSITE" id="PS51134">
    <property type="entry name" value="ZF_TFIIB"/>
    <property type="match status" value="1"/>
</dbReference>
<accession>A0AAE1MGZ5</accession>
<dbReference type="InterPro" id="IPR053340">
    <property type="entry name" value="PTF2"/>
</dbReference>
<reference evidence="10" key="1">
    <citation type="submission" date="2023-10" db="EMBL/GenBank/DDBJ databases">
        <title>Chromosome-level genome of the transformable northern wattle, Acacia crassicarpa.</title>
        <authorList>
            <person name="Massaro I."/>
            <person name="Sinha N.R."/>
            <person name="Poethig S."/>
            <person name="Leichty A.R."/>
        </authorList>
    </citation>
    <scope>NUCLEOTIDE SEQUENCE</scope>
    <source>
        <strain evidence="10">Acra3RX</strain>
        <tissue evidence="10">Leaf</tissue>
    </source>
</reference>
<dbReference type="SUPFAM" id="SSF57783">
    <property type="entry name" value="Zinc beta-ribbon"/>
    <property type="match status" value="1"/>
</dbReference>
<keyword evidence="11" id="KW-1185">Reference proteome</keyword>
<evidence type="ECO:0000256" key="3">
    <source>
        <dbReference type="ARBA" id="ARBA00022771"/>
    </source>
</evidence>
<dbReference type="Gene3D" id="1.10.472.10">
    <property type="entry name" value="Cyclin-like"/>
    <property type="match status" value="2"/>
</dbReference>
<dbReference type="InterPro" id="IPR013150">
    <property type="entry name" value="TFIIB_cyclin"/>
</dbReference>
<dbReference type="GO" id="GO:0017025">
    <property type="term" value="F:TBP-class protein binding"/>
    <property type="evidence" value="ECO:0007669"/>
    <property type="project" value="InterPro"/>
</dbReference>
<dbReference type="PANTHER" id="PTHR48428">
    <property type="entry name" value="PLANT-SPECIFIC TFIIB-RELATED PROTEIN PTF2"/>
    <property type="match status" value="1"/>
</dbReference>
<evidence type="ECO:0000256" key="6">
    <source>
        <dbReference type="ARBA" id="ARBA00023163"/>
    </source>
</evidence>
<comment type="caution">
    <text evidence="10">The sequence shown here is derived from an EMBL/GenBank/DDBJ whole genome shotgun (WGS) entry which is preliminary data.</text>
</comment>
<keyword evidence="5" id="KW-0805">Transcription regulation</keyword>
<dbReference type="AlphaFoldDB" id="A0AAE1MGZ5"/>
<dbReference type="Gene3D" id="2.20.25.10">
    <property type="match status" value="1"/>
</dbReference>
<dbReference type="GO" id="GO:0008270">
    <property type="term" value="F:zinc ion binding"/>
    <property type="evidence" value="ECO:0007669"/>
    <property type="project" value="UniProtKB-KW"/>
</dbReference>
<dbReference type="InterPro" id="IPR054078">
    <property type="entry name" value="BRF2-like_C"/>
</dbReference>
<proteinExistence type="predicted"/>
<dbReference type="Pfam" id="PF00382">
    <property type="entry name" value="TFIIB"/>
    <property type="match status" value="1"/>
</dbReference>
<dbReference type="EMBL" id="JAWXYG010000011">
    <property type="protein sequence ID" value="KAK4259781.1"/>
    <property type="molecule type" value="Genomic_DNA"/>
</dbReference>
<keyword evidence="2" id="KW-0479">Metal-binding</keyword>
<evidence type="ECO:0000256" key="7">
    <source>
        <dbReference type="ARBA" id="ARBA00023242"/>
    </source>
</evidence>
<keyword evidence="4" id="KW-0862">Zinc</keyword>
<gene>
    <name evidence="10" type="ORF">QN277_006076</name>
</gene>
<dbReference type="Proteomes" id="UP001293593">
    <property type="component" value="Unassembled WGS sequence"/>
</dbReference>
<evidence type="ECO:0000256" key="8">
    <source>
        <dbReference type="PROSITE-ProRule" id="PRU00469"/>
    </source>
</evidence>
<evidence type="ECO:0000256" key="1">
    <source>
        <dbReference type="ARBA" id="ARBA00004123"/>
    </source>
</evidence>